<accession>A0ABS1DNV6</accession>
<name>A0ABS1DNV6_9PROT</name>
<organism evidence="1 2">
    <name type="scientific">Rhodovibrio sodomensis</name>
    <dbReference type="NCBI Taxonomy" id="1088"/>
    <lineage>
        <taxon>Bacteria</taxon>
        <taxon>Pseudomonadati</taxon>
        <taxon>Pseudomonadota</taxon>
        <taxon>Alphaproteobacteria</taxon>
        <taxon>Rhodospirillales</taxon>
        <taxon>Rhodovibrionaceae</taxon>
        <taxon>Rhodovibrio</taxon>
    </lineage>
</organism>
<evidence type="ECO:0008006" key="3">
    <source>
        <dbReference type="Google" id="ProtNLM"/>
    </source>
</evidence>
<comment type="caution">
    <text evidence="1">The sequence shown here is derived from an EMBL/GenBank/DDBJ whole genome shotgun (WGS) entry which is preliminary data.</text>
</comment>
<proteinExistence type="predicted"/>
<sequence length="85" mass="9734">MRRHDSYAYATMTRVAFYAPLKPPDDPVPSGDRRMAQLLWQALERAGCTVELAGRLRSRDAHGDPARQRRLAALGRRLAARYVRR</sequence>
<reference evidence="1 2" key="1">
    <citation type="journal article" date="2020" name="Microorganisms">
        <title>Osmotic Adaptation and Compatible Solute Biosynthesis of Phototrophic Bacteria as Revealed from Genome Analyses.</title>
        <authorList>
            <person name="Imhoff J.F."/>
            <person name="Rahn T."/>
            <person name="Kunzel S."/>
            <person name="Keller A."/>
            <person name="Neulinger S.C."/>
        </authorList>
    </citation>
    <scope>NUCLEOTIDE SEQUENCE [LARGE SCALE GENOMIC DNA]</scope>
    <source>
        <strain evidence="1 2">DSM 9895</strain>
    </source>
</reference>
<dbReference type="EMBL" id="NRRL01000178">
    <property type="protein sequence ID" value="MBK1671374.1"/>
    <property type="molecule type" value="Genomic_DNA"/>
</dbReference>
<keyword evidence="2" id="KW-1185">Reference proteome</keyword>
<gene>
    <name evidence="1" type="ORF">CKO28_25570</name>
</gene>
<protein>
    <recommendedName>
        <fullName evidence="3">Resolvase/invertase-type recombinase catalytic domain-containing protein</fullName>
    </recommendedName>
</protein>
<dbReference type="Proteomes" id="UP001296873">
    <property type="component" value="Unassembled WGS sequence"/>
</dbReference>
<evidence type="ECO:0000313" key="2">
    <source>
        <dbReference type="Proteomes" id="UP001296873"/>
    </source>
</evidence>
<evidence type="ECO:0000313" key="1">
    <source>
        <dbReference type="EMBL" id="MBK1671374.1"/>
    </source>
</evidence>
<feature type="non-terminal residue" evidence="1">
    <location>
        <position position="85"/>
    </location>
</feature>